<dbReference type="RefSeq" id="WP_051869657.1">
    <property type="nucleotide sequence ID" value="NZ_JPNB01000002.1"/>
</dbReference>
<comment type="caution">
    <text evidence="1">The sequence shown here is derived from an EMBL/GenBank/DDBJ whole genome shotgun (WGS) entry which is preliminary data.</text>
</comment>
<dbReference type="STRING" id="1469948.GCA_000732725_03015"/>
<gene>
    <name evidence="1" type="ORF">EDD76_1219</name>
</gene>
<protein>
    <submittedName>
        <fullName evidence="1">Uncharacterized protein</fullName>
    </submittedName>
</protein>
<dbReference type="AlphaFoldDB" id="A0A4R1QVM6"/>
<name>A0A4R1QVM6_9FIRM</name>
<sequence length="233" mass="27123">MDKMKKIPSIHCYEDFVSALRLAGMSMGGENDEGIFSLCSLFGEEIEWHTEKPDTDPWEWRIRVLDEFDDIAYGKLFFKKSGYITKEWYPYFYAARRKGRSFEEIYEEGKISTYAKKIYKIVSDKGAIPLHAIKKIGEVKKEDKSKFDRAITELQMGMFITVCGRARKISFEGQEYGWSSTVFCTTEEYFDGEITGNTARLTPGNAYREIESHLYTLNPNIEEKKIEKFIYGI</sequence>
<dbReference type="Proteomes" id="UP000295718">
    <property type="component" value="Unassembled WGS sequence"/>
</dbReference>
<evidence type="ECO:0000313" key="1">
    <source>
        <dbReference type="EMBL" id="TCL54240.1"/>
    </source>
</evidence>
<dbReference type="EMBL" id="SLUO01000021">
    <property type="protein sequence ID" value="TCL54240.1"/>
    <property type="molecule type" value="Genomic_DNA"/>
</dbReference>
<dbReference type="Pfam" id="PF24741">
    <property type="entry name" value="AlkZ-rel"/>
    <property type="match status" value="1"/>
</dbReference>
<accession>A0A4R1QVM6</accession>
<organism evidence="1 2">
    <name type="scientific">Kineothrix alysoides</name>
    <dbReference type="NCBI Taxonomy" id="1469948"/>
    <lineage>
        <taxon>Bacteria</taxon>
        <taxon>Bacillati</taxon>
        <taxon>Bacillota</taxon>
        <taxon>Clostridia</taxon>
        <taxon>Lachnospirales</taxon>
        <taxon>Lachnospiraceae</taxon>
        <taxon>Kineothrix</taxon>
    </lineage>
</organism>
<reference evidence="1 2" key="1">
    <citation type="submission" date="2019-03" db="EMBL/GenBank/DDBJ databases">
        <title>Genomic Encyclopedia of Type Strains, Phase IV (KMG-IV): sequencing the most valuable type-strain genomes for metagenomic binning, comparative biology and taxonomic classification.</title>
        <authorList>
            <person name="Goeker M."/>
        </authorList>
    </citation>
    <scope>NUCLEOTIDE SEQUENCE [LARGE SCALE GENOMIC DNA]</scope>
    <source>
        <strain evidence="1 2">DSM 100556</strain>
    </source>
</reference>
<proteinExistence type="predicted"/>
<dbReference type="InterPro" id="IPR056298">
    <property type="entry name" value="AlkZ-rel"/>
</dbReference>
<evidence type="ECO:0000313" key="2">
    <source>
        <dbReference type="Proteomes" id="UP000295718"/>
    </source>
</evidence>
<keyword evidence="2" id="KW-1185">Reference proteome</keyword>